<dbReference type="EMBL" id="WUEZ01000039">
    <property type="protein sequence ID" value="NEI37695.1"/>
    <property type="molecule type" value="Genomic_DNA"/>
</dbReference>
<evidence type="ECO:0000256" key="2">
    <source>
        <dbReference type="ARBA" id="ARBA00022748"/>
    </source>
</evidence>
<dbReference type="InterPro" id="IPR013740">
    <property type="entry name" value="Redoxin"/>
</dbReference>
<dbReference type="PANTHER" id="PTHR42852">
    <property type="entry name" value="THIOL:DISULFIDE INTERCHANGE PROTEIN DSBE"/>
    <property type="match status" value="1"/>
</dbReference>
<dbReference type="InterPro" id="IPR036249">
    <property type="entry name" value="Thioredoxin-like_sf"/>
</dbReference>
<accession>A0A6P0BD24</accession>
<evidence type="ECO:0000313" key="6">
    <source>
        <dbReference type="EMBL" id="NEI37695.1"/>
    </source>
</evidence>
<dbReference type="SUPFAM" id="SSF52833">
    <property type="entry name" value="Thioredoxin-like"/>
    <property type="match status" value="1"/>
</dbReference>
<comment type="caution">
    <text evidence="6">The sequence shown here is derived from an EMBL/GenBank/DDBJ whole genome shotgun (WGS) entry which is preliminary data.</text>
</comment>
<evidence type="ECO:0000313" key="7">
    <source>
        <dbReference type="Proteomes" id="UP000471560"/>
    </source>
</evidence>
<dbReference type="InterPro" id="IPR013766">
    <property type="entry name" value="Thioredoxin_domain"/>
</dbReference>
<dbReference type="Gene3D" id="3.40.30.10">
    <property type="entry name" value="Glutaredoxin"/>
    <property type="match status" value="1"/>
</dbReference>
<evidence type="ECO:0000256" key="1">
    <source>
        <dbReference type="ARBA" id="ARBA00004196"/>
    </source>
</evidence>
<keyword evidence="4" id="KW-0676">Redox-active center</keyword>
<organism evidence="6 7">
    <name type="scientific">Rhizobium leguminosarum</name>
    <dbReference type="NCBI Taxonomy" id="384"/>
    <lineage>
        <taxon>Bacteria</taxon>
        <taxon>Pseudomonadati</taxon>
        <taxon>Pseudomonadota</taxon>
        <taxon>Alphaproteobacteria</taxon>
        <taxon>Hyphomicrobiales</taxon>
        <taxon>Rhizobiaceae</taxon>
        <taxon>Rhizobium/Agrobacterium group</taxon>
        <taxon>Rhizobium</taxon>
    </lineage>
</organism>
<dbReference type="GO" id="GO:0015036">
    <property type="term" value="F:disulfide oxidoreductase activity"/>
    <property type="evidence" value="ECO:0007669"/>
    <property type="project" value="UniProtKB-ARBA"/>
</dbReference>
<evidence type="ECO:0000256" key="3">
    <source>
        <dbReference type="ARBA" id="ARBA00023157"/>
    </source>
</evidence>
<dbReference type="GO" id="GO:0017004">
    <property type="term" value="P:cytochrome complex assembly"/>
    <property type="evidence" value="ECO:0007669"/>
    <property type="project" value="UniProtKB-KW"/>
</dbReference>
<evidence type="ECO:0000259" key="5">
    <source>
        <dbReference type="PROSITE" id="PS51352"/>
    </source>
</evidence>
<keyword evidence="3" id="KW-1015">Disulfide bond</keyword>
<comment type="subcellular location">
    <subcellularLocation>
        <location evidence="1">Cell envelope</location>
    </subcellularLocation>
</comment>
<dbReference type="InterPro" id="IPR017937">
    <property type="entry name" value="Thioredoxin_CS"/>
</dbReference>
<dbReference type="Proteomes" id="UP000471560">
    <property type="component" value="Unassembled WGS sequence"/>
</dbReference>
<protein>
    <submittedName>
        <fullName evidence="6">Redoxin family protein</fullName>
    </submittedName>
</protein>
<keyword evidence="2" id="KW-0201">Cytochrome c-type biogenesis</keyword>
<dbReference type="AlphaFoldDB" id="A0A6P0BD24"/>
<dbReference type="GO" id="GO:0030313">
    <property type="term" value="C:cell envelope"/>
    <property type="evidence" value="ECO:0007669"/>
    <property type="project" value="UniProtKB-SubCell"/>
</dbReference>
<dbReference type="PROSITE" id="PS00194">
    <property type="entry name" value="THIOREDOXIN_1"/>
    <property type="match status" value="1"/>
</dbReference>
<sequence>MTRMTRTVTVDRLGASASRRRMMLLLVVIGFAGLAGILTLRTPSSPTLQSAPRGFVLNEVQSPVPDVQFTDHEGRPRALADFRGKVVVLNVWATWCLPCRKEMPTLDRLQAALGGRGFEVVALSIDRQGAEAVKGFYSEVGVRHLSVRIDTTGKALSALAVVGLPMTILIDAEGRELGRLMGPAEWAEPEMVAFLKKIVERKAEVVASPENKENSL</sequence>
<proteinExistence type="predicted"/>
<dbReference type="PROSITE" id="PS51352">
    <property type="entry name" value="THIOREDOXIN_2"/>
    <property type="match status" value="1"/>
</dbReference>
<reference evidence="6 7" key="1">
    <citation type="submission" date="2019-12" db="EMBL/GenBank/DDBJ databases">
        <title>Rhizobium genotypes associated with high levels of biological nitrogen fixation by grain legumes in a temperate-maritime cropping system.</title>
        <authorList>
            <person name="Maluk M."/>
            <person name="Francesc Ferrando Molina F."/>
            <person name="Lopez Del Egido L."/>
            <person name="Lafos M."/>
            <person name="Langarica-Fuentes A."/>
            <person name="Gebre Yohannes G."/>
            <person name="Young M.W."/>
            <person name="Martin P."/>
            <person name="Gantlett R."/>
            <person name="Kenicer G."/>
            <person name="Hawes C."/>
            <person name="Begg G.S."/>
            <person name="Quilliam R.S."/>
            <person name="Squire G.R."/>
            <person name="Poole P.S."/>
            <person name="Young P.W."/>
            <person name="Iannetta P.M."/>
            <person name="James E.K."/>
        </authorList>
    </citation>
    <scope>NUCLEOTIDE SEQUENCE [LARGE SCALE GENOMIC DNA]</scope>
    <source>
        <strain evidence="6 7">JHI1096</strain>
    </source>
</reference>
<dbReference type="Pfam" id="PF08534">
    <property type="entry name" value="Redoxin"/>
    <property type="match status" value="1"/>
</dbReference>
<name>A0A6P0BD24_RHILE</name>
<evidence type="ECO:0000256" key="4">
    <source>
        <dbReference type="ARBA" id="ARBA00023284"/>
    </source>
</evidence>
<dbReference type="PANTHER" id="PTHR42852:SF6">
    <property type="entry name" value="THIOL:DISULFIDE INTERCHANGE PROTEIN DSBE"/>
    <property type="match status" value="1"/>
</dbReference>
<feature type="domain" description="Thioredoxin" evidence="5">
    <location>
        <begin position="58"/>
        <end position="200"/>
    </location>
</feature>
<gene>
    <name evidence="6" type="ORF">GR204_27655</name>
</gene>
<dbReference type="InterPro" id="IPR050553">
    <property type="entry name" value="Thioredoxin_ResA/DsbE_sf"/>
</dbReference>
<dbReference type="CDD" id="cd02966">
    <property type="entry name" value="TlpA_like_family"/>
    <property type="match status" value="1"/>
</dbReference>